<dbReference type="InterPro" id="IPR036397">
    <property type="entry name" value="RNaseH_sf"/>
</dbReference>
<dbReference type="PANTHER" id="PTHR47326:SF1">
    <property type="entry name" value="HTH PSQ-TYPE DOMAIN-CONTAINING PROTEIN"/>
    <property type="match status" value="1"/>
</dbReference>
<protein>
    <submittedName>
        <fullName evidence="1">Uncharacterized protein</fullName>
    </submittedName>
</protein>
<gene>
    <name evidence="1" type="ORF">PR048_010039</name>
</gene>
<name>A0ABQ9I2N8_9NEOP</name>
<comment type="caution">
    <text evidence="1">The sequence shown here is derived from an EMBL/GenBank/DDBJ whole genome shotgun (WGS) entry which is preliminary data.</text>
</comment>
<dbReference type="Proteomes" id="UP001159363">
    <property type="component" value="Chromosome 3"/>
</dbReference>
<keyword evidence="2" id="KW-1185">Reference proteome</keyword>
<proteinExistence type="predicted"/>
<sequence>MLEHFVKPQLVSDGILNTAVFQHDGALPEFPLIVSDYLNRMLPRWWIGRSSPNIWTPRSPDLTLLDFFMWGCINSHNHRVKITSLHQLCERIVEAVNSIAHDQLQRVFSTMAERWSLCIDK</sequence>
<evidence type="ECO:0000313" key="1">
    <source>
        <dbReference type="EMBL" id="KAJ8890530.1"/>
    </source>
</evidence>
<dbReference type="PANTHER" id="PTHR47326">
    <property type="entry name" value="TRANSPOSABLE ELEMENT TC3 TRANSPOSASE-LIKE PROTEIN"/>
    <property type="match status" value="1"/>
</dbReference>
<reference evidence="1 2" key="1">
    <citation type="submission" date="2023-02" db="EMBL/GenBank/DDBJ databases">
        <title>LHISI_Scaffold_Assembly.</title>
        <authorList>
            <person name="Stuart O.P."/>
            <person name="Cleave R."/>
            <person name="Magrath M.J.L."/>
            <person name="Mikheyev A.S."/>
        </authorList>
    </citation>
    <scope>NUCLEOTIDE SEQUENCE [LARGE SCALE GENOMIC DNA]</scope>
    <source>
        <strain evidence="1">Daus_M_001</strain>
        <tissue evidence="1">Leg muscle</tissue>
    </source>
</reference>
<organism evidence="1 2">
    <name type="scientific">Dryococelus australis</name>
    <dbReference type="NCBI Taxonomy" id="614101"/>
    <lineage>
        <taxon>Eukaryota</taxon>
        <taxon>Metazoa</taxon>
        <taxon>Ecdysozoa</taxon>
        <taxon>Arthropoda</taxon>
        <taxon>Hexapoda</taxon>
        <taxon>Insecta</taxon>
        <taxon>Pterygota</taxon>
        <taxon>Neoptera</taxon>
        <taxon>Polyneoptera</taxon>
        <taxon>Phasmatodea</taxon>
        <taxon>Verophasmatodea</taxon>
        <taxon>Anareolatae</taxon>
        <taxon>Phasmatidae</taxon>
        <taxon>Eurycanthinae</taxon>
        <taxon>Dryococelus</taxon>
    </lineage>
</organism>
<dbReference type="EMBL" id="JARBHB010000003">
    <property type="protein sequence ID" value="KAJ8890530.1"/>
    <property type="molecule type" value="Genomic_DNA"/>
</dbReference>
<accession>A0ABQ9I2N8</accession>
<evidence type="ECO:0000313" key="2">
    <source>
        <dbReference type="Proteomes" id="UP001159363"/>
    </source>
</evidence>
<dbReference type="Gene3D" id="3.30.420.10">
    <property type="entry name" value="Ribonuclease H-like superfamily/Ribonuclease H"/>
    <property type="match status" value="1"/>
</dbReference>